<dbReference type="PANTHER" id="PTHR30619:SF1">
    <property type="entry name" value="RECOMBINATION PROTEIN 2"/>
    <property type="match status" value="1"/>
</dbReference>
<dbReference type="InterPro" id="IPR036866">
    <property type="entry name" value="RibonucZ/Hydroxyglut_hydro"/>
</dbReference>
<dbReference type="STRING" id="1805281.AUJ77_01290"/>
<evidence type="ECO:0000313" key="4">
    <source>
        <dbReference type="Proteomes" id="UP000181992"/>
    </source>
</evidence>
<keyword evidence="1" id="KW-1133">Transmembrane helix</keyword>
<dbReference type="InterPro" id="IPR035681">
    <property type="entry name" value="ComA-like_MBL"/>
</dbReference>
<organism evidence="3 4">
    <name type="scientific">Candidatus Nomurabacteria bacterium CG1_02_43_90</name>
    <dbReference type="NCBI Taxonomy" id="1805281"/>
    <lineage>
        <taxon>Bacteria</taxon>
        <taxon>Candidatus Nomuraibacteriota</taxon>
    </lineage>
</organism>
<dbReference type="Gene3D" id="3.60.15.10">
    <property type="entry name" value="Ribonuclease Z/Hydroxyacylglutathione hydrolase-like"/>
    <property type="match status" value="1"/>
</dbReference>
<dbReference type="InterPro" id="IPR001279">
    <property type="entry name" value="Metallo-B-lactamas"/>
</dbReference>
<protein>
    <recommendedName>
        <fullName evidence="2">Metallo-beta-lactamase domain-containing protein</fullName>
    </recommendedName>
</protein>
<dbReference type="SUPFAM" id="SSF56281">
    <property type="entry name" value="Metallo-hydrolase/oxidoreductase"/>
    <property type="match status" value="1"/>
</dbReference>
<sequence>MTAQNLAPNYVVVKKARAKKAKIQAGVLAIFLILNIFIWTTTFHTDRHGELTVAFLDVGQGDAIFIEAPNGNQVLIDGGPSGSATLRALGQVMPFWDRSLDLVLATHPDQDHVGGLPSVIGRIQVGNVMTTENTASTGAYDAFSKIITEQQIRHIRARTGERIILDQGVVLEILFPDRNTAGWETNTSSIVARLSYGNESFLFTGDLPQEVEKYVVGKEGSALHSNILKLGHHGSRTSSSRIFISAVNPDYAVISAGKDNKYGHPHQEVIDLISELKIPTVSTIDHGTIIFKTNAGEIKIE</sequence>
<feature type="domain" description="Metallo-beta-lactamase" evidence="2">
    <location>
        <begin position="60"/>
        <end position="258"/>
    </location>
</feature>
<keyword evidence="1" id="KW-0472">Membrane</keyword>
<dbReference type="Proteomes" id="UP000181992">
    <property type="component" value="Unassembled WGS sequence"/>
</dbReference>
<dbReference type="CDD" id="cd07731">
    <property type="entry name" value="ComA-like_MBL-fold"/>
    <property type="match status" value="1"/>
</dbReference>
<proteinExistence type="predicted"/>
<evidence type="ECO:0000259" key="2">
    <source>
        <dbReference type="SMART" id="SM00849"/>
    </source>
</evidence>
<gene>
    <name evidence="3" type="ORF">AUJ77_01290</name>
</gene>
<dbReference type="InterPro" id="IPR052159">
    <property type="entry name" value="Competence_DNA_uptake"/>
</dbReference>
<accession>A0A1J4V845</accession>
<dbReference type="PANTHER" id="PTHR30619">
    <property type="entry name" value="DNA INTERNALIZATION/COMPETENCE PROTEIN COMEC/REC2"/>
    <property type="match status" value="1"/>
</dbReference>
<dbReference type="Pfam" id="PF00753">
    <property type="entry name" value="Lactamase_B"/>
    <property type="match status" value="1"/>
</dbReference>
<feature type="transmembrane region" description="Helical" evidence="1">
    <location>
        <begin position="21"/>
        <end position="39"/>
    </location>
</feature>
<keyword evidence="1" id="KW-0812">Transmembrane</keyword>
<dbReference type="SMART" id="SM00849">
    <property type="entry name" value="Lactamase_B"/>
    <property type="match status" value="1"/>
</dbReference>
<dbReference type="AlphaFoldDB" id="A0A1J4V845"/>
<comment type="caution">
    <text evidence="3">The sequence shown here is derived from an EMBL/GenBank/DDBJ whole genome shotgun (WGS) entry which is preliminary data.</text>
</comment>
<dbReference type="EMBL" id="MNVN01000010">
    <property type="protein sequence ID" value="OIO30957.1"/>
    <property type="molecule type" value="Genomic_DNA"/>
</dbReference>
<reference evidence="3 4" key="1">
    <citation type="journal article" date="2016" name="Environ. Microbiol.">
        <title>Genomic resolution of a cold subsurface aquifer community provides metabolic insights for novel microbes adapted to high CO concentrations.</title>
        <authorList>
            <person name="Probst A.J."/>
            <person name="Castelle C.J."/>
            <person name="Singh A."/>
            <person name="Brown C.T."/>
            <person name="Anantharaman K."/>
            <person name="Sharon I."/>
            <person name="Hug L.A."/>
            <person name="Burstein D."/>
            <person name="Emerson J.B."/>
            <person name="Thomas B.C."/>
            <person name="Banfield J.F."/>
        </authorList>
    </citation>
    <scope>NUCLEOTIDE SEQUENCE [LARGE SCALE GENOMIC DNA]</scope>
    <source>
        <strain evidence="3">CG1_02_43_90</strain>
    </source>
</reference>
<name>A0A1J4V845_9BACT</name>
<evidence type="ECO:0000313" key="3">
    <source>
        <dbReference type="EMBL" id="OIO30957.1"/>
    </source>
</evidence>
<evidence type="ECO:0000256" key="1">
    <source>
        <dbReference type="SAM" id="Phobius"/>
    </source>
</evidence>